<organism evidence="1 2">
    <name type="scientific">Leifsonia xyli subsp. xyli</name>
    <dbReference type="NCBI Taxonomy" id="59736"/>
    <lineage>
        <taxon>Bacteria</taxon>
        <taxon>Bacillati</taxon>
        <taxon>Actinomycetota</taxon>
        <taxon>Actinomycetes</taxon>
        <taxon>Micrococcales</taxon>
        <taxon>Microbacteriaceae</taxon>
        <taxon>Leifsonia</taxon>
    </lineage>
</organism>
<sequence length="63" mass="6903">MKVFLIAQDVQPAGFGPDVVPLDEDGHPATINYSQLVVPLLAVTRRQQEQIDSLSARLTNLES</sequence>
<dbReference type="AlphaFoldDB" id="A0A1E2SJI1"/>
<evidence type="ECO:0000313" key="2">
    <source>
        <dbReference type="Proteomes" id="UP000094426"/>
    </source>
</evidence>
<accession>A0A1E2SJI1</accession>
<dbReference type="OrthoDB" id="5124121at2"/>
<comment type="caution">
    <text evidence="1">The sequence shown here is derived from an EMBL/GenBank/DDBJ whole genome shotgun (WGS) entry which is preliminary data.</text>
</comment>
<dbReference type="RefSeq" id="WP_041767016.1">
    <property type="nucleotide sequence ID" value="NZ_LNZG01000034.1"/>
</dbReference>
<evidence type="ECO:0000313" key="1">
    <source>
        <dbReference type="EMBL" id="ODA89818.1"/>
    </source>
</evidence>
<protein>
    <recommendedName>
        <fullName evidence="3">Peptidase S74 domain-containing protein</fullName>
    </recommendedName>
</protein>
<gene>
    <name evidence="1" type="ORF">ATY41_04005</name>
</gene>
<proteinExistence type="predicted"/>
<reference evidence="1 2" key="1">
    <citation type="submission" date="2015-11" db="EMBL/GenBank/DDBJ databases">
        <authorList>
            <person name="Zhang Y."/>
            <person name="Guo Z."/>
        </authorList>
    </citation>
    <scope>NUCLEOTIDE SEQUENCE [LARGE SCALE GENOMIC DNA]</scope>
    <source>
        <strain evidence="2">gdw1</strain>
    </source>
</reference>
<dbReference type="EMBL" id="LNZG01000034">
    <property type="protein sequence ID" value="ODA89818.1"/>
    <property type="molecule type" value="Genomic_DNA"/>
</dbReference>
<evidence type="ECO:0008006" key="3">
    <source>
        <dbReference type="Google" id="ProtNLM"/>
    </source>
</evidence>
<name>A0A1E2SJI1_LEIXY</name>
<dbReference type="Proteomes" id="UP000094426">
    <property type="component" value="Unassembled WGS sequence"/>
</dbReference>